<dbReference type="Pfam" id="PF03819">
    <property type="entry name" value="MazG"/>
    <property type="match status" value="2"/>
</dbReference>
<feature type="domain" description="NTP pyrophosphohydrolase MazG-like" evidence="1">
    <location>
        <begin position="165"/>
        <end position="222"/>
    </location>
</feature>
<protein>
    <submittedName>
        <fullName evidence="2">MazG family protein</fullName>
    </submittedName>
</protein>
<comment type="caution">
    <text evidence="2">The sequence shown here is derived from an EMBL/GenBank/DDBJ whole genome shotgun (WGS) entry which is preliminary data.</text>
</comment>
<feature type="domain" description="NTP pyrophosphohydrolase MazG-like" evidence="1">
    <location>
        <begin position="23"/>
        <end position="96"/>
    </location>
</feature>
<organism evidence="2 3">
    <name type="scientific">Natronospira proteinivora</name>
    <dbReference type="NCBI Taxonomy" id="1807133"/>
    <lineage>
        <taxon>Bacteria</taxon>
        <taxon>Pseudomonadati</taxon>
        <taxon>Pseudomonadota</taxon>
        <taxon>Gammaproteobacteria</taxon>
        <taxon>Natronospirales</taxon>
        <taxon>Natronospiraceae</taxon>
        <taxon>Natronospira</taxon>
    </lineage>
</organism>
<dbReference type="CDD" id="cd11529">
    <property type="entry name" value="NTP-PPase_MazG_Cterm"/>
    <property type="match status" value="1"/>
</dbReference>
<sequence>MERLRAVMARLRAPDGCPWDREQDFSSIAPFTIEEAYEVDEAIRLGDRQALKDELGDLLFQVIFHARMAEEEGVFDLDDVAEGMTEKLIRRHPHVFGDGHYDSEEAQTAGWEAIKAAERAEKGEHSALDDVPLALPALARATKLGKRASRVGFDWPDRSGPLDKVREELDELQEAMDEDQGRARLEAELGDLLFAVTNVARHLKLDPEKALRQCNAKFERRFRAVESGLKAEGRNTAGASLADMDALWDAAKLKETGND</sequence>
<proteinExistence type="predicted"/>
<dbReference type="EMBL" id="JALJYF010000001">
    <property type="protein sequence ID" value="MCP1726797.1"/>
    <property type="molecule type" value="Genomic_DNA"/>
</dbReference>
<dbReference type="InterPro" id="IPR048015">
    <property type="entry name" value="NTP-PPase_MazG-like_N"/>
</dbReference>
<dbReference type="PANTHER" id="PTHR30522:SF0">
    <property type="entry name" value="NUCLEOSIDE TRIPHOSPHATE PYROPHOSPHOHYDROLASE"/>
    <property type="match status" value="1"/>
</dbReference>
<evidence type="ECO:0000259" key="1">
    <source>
        <dbReference type="Pfam" id="PF03819"/>
    </source>
</evidence>
<dbReference type="NCBIfam" id="TIGR00444">
    <property type="entry name" value="mazG"/>
    <property type="match status" value="1"/>
</dbReference>
<dbReference type="CDD" id="cd11528">
    <property type="entry name" value="NTP-PPase_MazG_Nterm"/>
    <property type="match status" value="1"/>
</dbReference>
<reference evidence="2 3" key="1">
    <citation type="submission" date="2022-03" db="EMBL/GenBank/DDBJ databases">
        <title>Genomic Encyclopedia of Type Strains, Phase III (KMG-III): the genomes of soil and plant-associated and newly described type strains.</title>
        <authorList>
            <person name="Whitman W."/>
        </authorList>
    </citation>
    <scope>NUCLEOTIDE SEQUENCE [LARGE SCALE GENOMIC DNA]</scope>
    <source>
        <strain evidence="2 3">BSker1</strain>
    </source>
</reference>
<dbReference type="Gene3D" id="1.10.287.1080">
    <property type="entry name" value="MazG-like"/>
    <property type="match status" value="2"/>
</dbReference>
<dbReference type="InterPro" id="IPR011551">
    <property type="entry name" value="NTP_PyrPHydrolase_MazG"/>
</dbReference>
<gene>
    <name evidence="2" type="ORF">J2T60_000762</name>
</gene>
<dbReference type="InterPro" id="IPR048011">
    <property type="entry name" value="NTP-PPase_MazG-like_C"/>
</dbReference>
<dbReference type="PANTHER" id="PTHR30522">
    <property type="entry name" value="NUCLEOSIDE TRIPHOSPHATE PYROPHOSPHOHYDROLASE"/>
    <property type="match status" value="1"/>
</dbReference>
<evidence type="ECO:0000313" key="2">
    <source>
        <dbReference type="EMBL" id="MCP1726797.1"/>
    </source>
</evidence>
<dbReference type="RefSeq" id="WP_253445659.1">
    <property type="nucleotide sequence ID" value="NZ_JALJYF010000001.1"/>
</dbReference>
<evidence type="ECO:0000313" key="3">
    <source>
        <dbReference type="Proteomes" id="UP001523550"/>
    </source>
</evidence>
<dbReference type="InterPro" id="IPR004518">
    <property type="entry name" value="MazG-like_dom"/>
</dbReference>
<dbReference type="Proteomes" id="UP001523550">
    <property type="component" value="Unassembled WGS sequence"/>
</dbReference>
<dbReference type="SUPFAM" id="SSF101386">
    <property type="entry name" value="all-alpha NTP pyrophosphatases"/>
    <property type="match status" value="2"/>
</dbReference>
<accession>A0ABT1G668</accession>
<dbReference type="NCBIfam" id="NF007113">
    <property type="entry name" value="PRK09562.1"/>
    <property type="match status" value="1"/>
</dbReference>
<keyword evidence="3" id="KW-1185">Reference proteome</keyword>
<name>A0ABT1G668_9GAMM</name>